<sequence length="162" mass="18035">MEINTILHGEFGHDGAFERLTLCVDRGWSRSSALGLYNKASLDLLDSNITLRVASFHFTSISLQASINDCSYKLQRRTMNTTLLSPPSPSSNDSALFLLGFPSETLAEDSLNWNSTPKEKNPLAPGTFGWPIIGETIQFLKRTNQLLTEDNRDVAQFQKIQA</sequence>
<evidence type="ECO:0000313" key="2">
    <source>
        <dbReference type="Proteomes" id="UP001291623"/>
    </source>
</evidence>
<reference evidence="1" key="1">
    <citation type="submission" date="2023-12" db="EMBL/GenBank/DDBJ databases">
        <title>Genome assembly of Anisodus tanguticus.</title>
        <authorList>
            <person name="Wang Y.-J."/>
        </authorList>
    </citation>
    <scope>NUCLEOTIDE SEQUENCE</scope>
    <source>
        <strain evidence="1">KB-2021</strain>
        <tissue evidence="1">Leaf</tissue>
    </source>
</reference>
<organism evidence="1 2">
    <name type="scientific">Anisodus tanguticus</name>
    <dbReference type="NCBI Taxonomy" id="243964"/>
    <lineage>
        <taxon>Eukaryota</taxon>
        <taxon>Viridiplantae</taxon>
        <taxon>Streptophyta</taxon>
        <taxon>Embryophyta</taxon>
        <taxon>Tracheophyta</taxon>
        <taxon>Spermatophyta</taxon>
        <taxon>Magnoliopsida</taxon>
        <taxon>eudicotyledons</taxon>
        <taxon>Gunneridae</taxon>
        <taxon>Pentapetalae</taxon>
        <taxon>asterids</taxon>
        <taxon>lamiids</taxon>
        <taxon>Solanales</taxon>
        <taxon>Solanaceae</taxon>
        <taxon>Solanoideae</taxon>
        <taxon>Hyoscyameae</taxon>
        <taxon>Anisodus</taxon>
    </lineage>
</organism>
<dbReference type="EMBL" id="JAVYJV010000005">
    <property type="protein sequence ID" value="KAK4370305.1"/>
    <property type="molecule type" value="Genomic_DNA"/>
</dbReference>
<evidence type="ECO:0000313" key="1">
    <source>
        <dbReference type="EMBL" id="KAK4370305.1"/>
    </source>
</evidence>
<protein>
    <submittedName>
        <fullName evidence="1">Uncharacterized protein</fullName>
    </submittedName>
</protein>
<name>A0AAE1SHY6_9SOLA</name>
<proteinExistence type="predicted"/>
<keyword evidence="2" id="KW-1185">Reference proteome</keyword>
<comment type="caution">
    <text evidence="1">The sequence shown here is derived from an EMBL/GenBank/DDBJ whole genome shotgun (WGS) entry which is preliminary data.</text>
</comment>
<accession>A0AAE1SHY6</accession>
<dbReference type="AlphaFoldDB" id="A0AAE1SHY6"/>
<dbReference type="Proteomes" id="UP001291623">
    <property type="component" value="Unassembled WGS sequence"/>
</dbReference>
<gene>
    <name evidence="1" type="ORF">RND71_009780</name>
</gene>